<dbReference type="SMART" id="SM00155">
    <property type="entry name" value="PLDc"/>
    <property type="match status" value="2"/>
</dbReference>
<dbReference type="PROSITE" id="PS50035">
    <property type="entry name" value="PLD"/>
    <property type="match status" value="2"/>
</dbReference>
<evidence type="ECO:0000313" key="4">
    <source>
        <dbReference type="Proteomes" id="UP000002532"/>
    </source>
</evidence>
<dbReference type="Gene3D" id="3.30.870.10">
    <property type="entry name" value="Endonuclease Chain A"/>
    <property type="match status" value="2"/>
</dbReference>
<dbReference type="GO" id="GO:0004630">
    <property type="term" value="F:phospholipase D activity"/>
    <property type="evidence" value="ECO:0007669"/>
    <property type="project" value="UniProtKB-EC"/>
</dbReference>
<evidence type="ECO:0000313" key="3">
    <source>
        <dbReference type="EMBL" id="AAX50544.1"/>
    </source>
</evidence>
<feature type="domain" description="PLD phosphodiesterase" evidence="2">
    <location>
        <begin position="142"/>
        <end position="164"/>
    </location>
</feature>
<dbReference type="InterPro" id="IPR001736">
    <property type="entry name" value="PLipase_D/transphosphatidylase"/>
</dbReference>
<evidence type="ECO:0000259" key="2">
    <source>
        <dbReference type="PROSITE" id="PS50035"/>
    </source>
</evidence>
<accession>A0A0H2X1W0</accession>
<dbReference type="PANTHER" id="PTHR21248">
    <property type="entry name" value="CARDIOLIPIN SYNTHASE"/>
    <property type="match status" value="1"/>
</dbReference>
<dbReference type="EC" id="3.1.4.4" evidence="3"/>
<keyword evidence="4" id="KW-1185">Reference proteome</keyword>
<gene>
    <name evidence="3" type="ordered locus">CTA_0306</name>
</gene>
<dbReference type="GO" id="GO:0030572">
    <property type="term" value="F:phosphatidyltransferase activity"/>
    <property type="evidence" value="ECO:0007669"/>
    <property type="project" value="UniProtKB-ARBA"/>
</dbReference>
<keyword evidence="3" id="KW-0378">Hydrolase</keyword>
<organism evidence="3 4">
    <name type="scientific">Chlamydia trachomatis serovar A (strain ATCC VR-571B / DSM 19440 / HAR-13)</name>
    <dbReference type="NCBI Taxonomy" id="315277"/>
    <lineage>
        <taxon>Bacteria</taxon>
        <taxon>Pseudomonadati</taxon>
        <taxon>Chlamydiota</taxon>
        <taxon>Chlamydiia</taxon>
        <taxon>Chlamydiales</taxon>
        <taxon>Chlamydiaceae</taxon>
        <taxon>Chlamydia/Chlamydophila group</taxon>
        <taxon>Chlamydia</taxon>
    </lineage>
</organism>
<keyword evidence="1" id="KW-0732">Signal</keyword>
<dbReference type="KEGG" id="cta:CTA_0306"/>
<dbReference type="HOGENOM" id="CLU_056863_0_0_0"/>
<dbReference type="PANTHER" id="PTHR21248:SF22">
    <property type="entry name" value="PHOSPHOLIPASE D"/>
    <property type="match status" value="1"/>
</dbReference>
<feature type="chain" id="PRO_5002601203" evidence="1">
    <location>
        <begin position="24"/>
        <end position="474"/>
    </location>
</feature>
<dbReference type="InterPro" id="IPR025202">
    <property type="entry name" value="PLD-like_dom"/>
</dbReference>
<dbReference type="Proteomes" id="UP000002532">
    <property type="component" value="Chromosome"/>
</dbReference>
<dbReference type="Pfam" id="PF13091">
    <property type="entry name" value="PLDc_2"/>
    <property type="match status" value="1"/>
</dbReference>
<evidence type="ECO:0000256" key="1">
    <source>
        <dbReference type="SAM" id="SignalP"/>
    </source>
</evidence>
<dbReference type="EMBL" id="CP000051">
    <property type="protein sequence ID" value="AAX50544.1"/>
    <property type="molecule type" value="Genomic_DNA"/>
</dbReference>
<dbReference type="SUPFAM" id="SSF56024">
    <property type="entry name" value="Phospholipase D/nuclease"/>
    <property type="match status" value="2"/>
</dbReference>
<feature type="domain" description="PLD phosphodiesterase" evidence="2">
    <location>
        <begin position="386"/>
        <end position="413"/>
    </location>
</feature>
<protein>
    <submittedName>
        <fullName evidence="3">Phospholipase D</fullName>
        <ecNumber evidence="3">3.1.4.4</ecNumber>
    </submittedName>
</protein>
<feature type="signal peptide" evidence="1">
    <location>
        <begin position="1"/>
        <end position="23"/>
    </location>
</feature>
<sequence length="474" mass="54315">MKMAFLRKIFVFVACVVSLNGFAHTIAIPDGDKKAKVLIHDNGYEMYEHLLAAISSAKYTVELCPCLAGGEILSTVLQRLEQRMEEVPALVSYILVQPTCIDDNDRKNLKTLQENYPDRFFYLFSDWPPYCNVFFPNVTESHTKLSIVDGKYIFIGGSNLEDLQCSKGDVDLEVSDSPRAVIGGVLRPSAMRDQDVTIVSEEYGALLRKEFCAHYALWKDFTQKLWLNKKLDDFRGIDPINLSIEKARSSFCAMIETSLCAVSVPLDKMHFIFSGPDESNNTIAEEYVRLINQAQHSIRIAQMFFIPVAKIYDSLMAACWDRGVEIYLVTNGRTDRSPEITRSYAWGNRINYFPLTFGSRPLLWERFLYSPSRASMKFYVSEFYVANTQLHKKCMLVDDHILVIGSYNFGKKSNDCDYECIVVIDSKEAVSKAQVVFEKDLRLSKSVTHDDIINWYFDPVHYCLGYLEQRYMPS</sequence>
<dbReference type="GO" id="GO:0032049">
    <property type="term" value="P:cardiolipin biosynthetic process"/>
    <property type="evidence" value="ECO:0007669"/>
    <property type="project" value="UniProtKB-ARBA"/>
</dbReference>
<name>A0A0H2X1W0_CHLTA</name>
<dbReference type="AlphaFoldDB" id="A0A0H2X1W0"/>
<dbReference type="RefSeq" id="WP_009871631.1">
    <property type="nucleotide sequence ID" value="NC_007429.1"/>
</dbReference>
<reference evidence="3 4" key="1">
    <citation type="journal article" date="2005" name="Infect. Immun.">
        <title>Comparative genomic analysis of Chlamydia trachomatis oculotropic and genitotropic strains.</title>
        <authorList>
            <person name="Carlson J.H."/>
            <person name="Porcella S.F."/>
            <person name="McClarty G."/>
            <person name="Caldwell H.D."/>
        </authorList>
    </citation>
    <scope>NUCLEOTIDE SEQUENCE [LARGE SCALE GENOMIC DNA]</scope>
    <source>
        <strain evidence="4">ATCC VR-571B / DSM 19440 / HAR-13</strain>
    </source>
</reference>
<proteinExistence type="predicted"/>